<dbReference type="AlphaFoldDB" id="A0A3N1GD59"/>
<reference evidence="1 2" key="1">
    <citation type="submission" date="2018-11" db="EMBL/GenBank/DDBJ databases">
        <title>Sequencing the genomes of 1000 actinobacteria strains.</title>
        <authorList>
            <person name="Klenk H.-P."/>
        </authorList>
    </citation>
    <scope>NUCLEOTIDE SEQUENCE [LARGE SCALE GENOMIC DNA]</scope>
    <source>
        <strain evidence="1 2">DSM 43634</strain>
    </source>
</reference>
<dbReference type="EMBL" id="RJKL01000001">
    <property type="protein sequence ID" value="ROP28216.1"/>
    <property type="molecule type" value="Genomic_DNA"/>
</dbReference>
<proteinExistence type="predicted"/>
<sequence length="53" mass="6047">MVSDQRLVWYLTAVPGTDTSRRHLRSLLTSPSACSHRSVLARIRRRTTPCPHC</sequence>
<protein>
    <submittedName>
        <fullName evidence="1">Uncharacterized protein</fullName>
    </submittedName>
</protein>
<evidence type="ECO:0000313" key="2">
    <source>
        <dbReference type="Proteomes" id="UP000271683"/>
    </source>
</evidence>
<name>A0A3N1GD59_9ACTN</name>
<comment type="caution">
    <text evidence="1">The sequence shown here is derived from an EMBL/GenBank/DDBJ whole genome shotgun (WGS) entry which is preliminary data.</text>
</comment>
<accession>A0A3N1GD59</accession>
<dbReference type="Proteomes" id="UP000271683">
    <property type="component" value="Unassembled WGS sequence"/>
</dbReference>
<gene>
    <name evidence="1" type="ORF">EDD30_0937</name>
</gene>
<organism evidence="1 2">
    <name type="scientific">Couchioplanes caeruleus</name>
    <dbReference type="NCBI Taxonomy" id="56438"/>
    <lineage>
        <taxon>Bacteria</taxon>
        <taxon>Bacillati</taxon>
        <taxon>Actinomycetota</taxon>
        <taxon>Actinomycetes</taxon>
        <taxon>Micromonosporales</taxon>
        <taxon>Micromonosporaceae</taxon>
        <taxon>Couchioplanes</taxon>
    </lineage>
</organism>
<evidence type="ECO:0000313" key="1">
    <source>
        <dbReference type="EMBL" id="ROP28216.1"/>
    </source>
</evidence>